<reference evidence="9 10" key="1">
    <citation type="submission" date="2019-03" db="EMBL/GenBank/DDBJ databases">
        <title>Genomic Encyclopedia of Type Strains, Phase III (KMG-III): the genomes of soil and plant-associated and newly described type strains.</title>
        <authorList>
            <person name="Whitman W."/>
        </authorList>
    </citation>
    <scope>NUCLEOTIDE SEQUENCE [LARGE SCALE GENOMIC DNA]</scope>
    <source>
        <strain evidence="9 10">VKM Ac-2573</strain>
    </source>
</reference>
<comment type="similarity">
    <text evidence="7">Belongs to the binding-protein-dependent transport system permease family.</text>
</comment>
<dbReference type="GO" id="GO:0055085">
    <property type="term" value="P:transmembrane transport"/>
    <property type="evidence" value="ECO:0007669"/>
    <property type="project" value="InterPro"/>
</dbReference>
<dbReference type="CDD" id="cd06261">
    <property type="entry name" value="TM_PBP2"/>
    <property type="match status" value="1"/>
</dbReference>
<keyword evidence="2 7" id="KW-0813">Transport</keyword>
<dbReference type="EMBL" id="SODP01000005">
    <property type="protein sequence ID" value="TDW54743.1"/>
    <property type="molecule type" value="Genomic_DNA"/>
</dbReference>
<evidence type="ECO:0000256" key="2">
    <source>
        <dbReference type="ARBA" id="ARBA00022448"/>
    </source>
</evidence>
<evidence type="ECO:0000256" key="3">
    <source>
        <dbReference type="ARBA" id="ARBA00022475"/>
    </source>
</evidence>
<organism evidence="9 10">
    <name type="scientific">Kribbella pratensis</name>
    <dbReference type="NCBI Taxonomy" id="2512112"/>
    <lineage>
        <taxon>Bacteria</taxon>
        <taxon>Bacillati</taxon>
        <taxon>Actinomycetota</taxon>
        <taxon>Actinomycetes</taxon>
        <taxon>Propionibacteriales</taxon>
        <taxon>Kribbellaceae</taxon>
        <taxon>Kribbella</taxon>
    </lineage>
</organism>
<keyword evidence="6 7" id="KW-0472">Membrane</keyword>
<sequence length="275" mass="29831">MKPRLQSLSLSVLGGVVGILFFLPLLWVLTNSLRPGSETFAHLTLSWRTFFELKPTLHNYSALLSSDVGRATLNSILVSAATVVIGLAVCASAAFGLAAFEYRGRGLVFGIVVLSFLVPFDAIAIPLSTMFRDWQLTNTFTGLVLPGIGNGMAIFLLRQFFLGIPAELVEAGRLDGLGWFGVFRWIYLPLSRPALIGAGLMLFLFQWQSYVWPLLIGTDAKHILGPVALSNLQGQNFADYGLVFAGAVVLTVIPLMVIAGFQRYFVQSVASSGLK</sequence>
<dbReference type="InterPro" id="IPR035906">
    <property type="entry name" value="MetI-like_sf"/>
</dbReference>
<dbReference type="RefSeq" id="WP_134111507.1">
    <property type="nucleotide sequence ID" value="NZ_SODP01000005.1"/>
</dbReference>
<dbReference type="Pfam" id="PF00528">
    <property type="entry name" value="BPD_transp_1"/>
    <property type="match status" value="1"/>
</dbReference>
<protein>
    <submittedName>
        <fullName evidence="9">Chitobiose transport system permease protein</fullName>
    </submittedName>
</protein>
<feature type="transmembrane region" description="Helical" evidence="7">
    <location>
        <begin position="185"/>
        <end position="205"/>
    </location>
</feature>
<dbReference type="PROSITE" id="PS50928">
    <property type="entry name" value="ABC_TM1"/>
    <property type="match status" value="1"/>
</dbReference>
<comment type="caution">
    <text evidence="9">The sequence shown here is derived from an EMBL/GenBank/DDBJ whole genome shotgun (WGS) entry which is preliminary data.</text>
</comment>
<dbReference type="GO" id="GO:0005886">
    <property type="term" value="C:plasma membrane"/>
    <property type="evidence" value="ECO:0007669"/>
    <property type="project" value="UniProtKB-SubCell"/>
</dbReference>
<evidence type="ECO:0000256" key="4">
    <source>
        <dbReference type="ARBA" id="ARBA00022692"/>
    </source>
</evidence>
<keyword evidence="10" id="KW-1185">Reference proteome</keyword>
<dbReference type="InterPro" id="IPR000515">
    <property type="entry name" value="MetI-like"/>
</dbReference>
<evidence type="ECO:0000313" key="10">
    <source>
        <dbReference type="Proteomes" id="UP000295146"/>
    </source>
</evidence>
<feature type="transmembrane region" description="Helical" evidence="7">
    <location>
        <begin position="143"/>
        <end position="164"/>
    </location>
</feature>
<keyword evidence="3" id="KW-1003">Cell membrane</keyword>
<dbReference type="Proteomes" id="UP000295146">
    <property type="component" value="Unassembled WGS sequence"/>
</dbReference>
<gene>
    <name evidence="9" type="ORF">EV653_8065</name>
</gene>
<dbReference type="SUPFAM" id="SSF161098">
    <property type="entry name" value="MetI-like"/>
    <property type="match status" value="1"/>
</dbReference>
<evidence type="ECO:0000256" key="5">
    <source>
        <dbReference type="ARBA" id="ARBA00022989"/>
    </source>
</evidence>
<feature type="domain" description="ABC transmembrane type-1" evidence="8">
    <location>
        <begin position="72"/>
        <end position="261"/>
    </location>
</feature>
<dbReference type="OrthoDB" id="61122at2"/>
<dbReference type="PANTHER" id="PTHR43744:SF8">
    <property type="entry name" value="SN-GLYCEROL-3-PHOSPHATE TRANSPORT SYSTEM PERMEASE PROTEIN UGPE"/>
    <property type="match status" value="1"/>
</dbReference>
<evidence type="ECO:0000256" key="1">
    <source>
        <dbReference type="ARBA" id="ARBA00004651"/>
    </source>
</evidence>
<evidence type="ECO:0000259" key="8">
    <source>
        <dbReference type="PROSITE" id="PS50928"/>
    </source>
</evidence>
<evidence type="ECO:0000256" key="7">
    <source>
        <dbReference type="RuleBase" id="RU363032"/>
    </source>
</evidence>
<dbReference type="AlphaFoldDB" id="A0A4V3GE58"/>
<feature type="transmembrane region" description="Helical" evidence="7">
    <location>
        <begin position="76"/>
        <end position="100"/>
    </location>
</feature>
<comment type="subcellular location">
    <subcellularLocation>
        <location evidence="1 7">Cell membrane</location>
        <topology evidence="1 7">Multi-pass membrane protein</topology>
    </subcellularLocation>
</comment>
<evidence type="ECO:0000313" key="9">
    <source>
        <dbReference type="EMBL" id="TDW54743.1"/>
    </source>
</evidence>
<name>A0A4V3GE58_9ACTN</name>
<accession>A0A4V3GE58</accession>
<feature type="transmembrane region" description="Helical" evidence="7">
    <location>
        <begin position="107"/>
        <end position="131"/>
    </location>
</feature>
<keyword evidence="4 7" id="KW-0812">Transmembrane</keyword>
<dbReference type="Gene3D" id="1.10.3720.10">
    <property type="entry name" value="MetI-like"/>
    <property type="match status" value="1"/>
</dbReference>
<keyword evidence="5 7" id="KW-1133">Transmembrane helix</keyword>
<feature type="transmembrane region" description="Helical" evidence="7">
    <location>
        <begin position="7"/>
        <end position="29"/>
    </location>
</feature>
<dbReference type="PANTHER" id="PTHR43744">
    <property type="entry name" value="ABC TRANSPORTER PERMEASE PROTEIN MG189-RELATED-RELATED"/>
    <property type="match status" value="1"/>
</dbReference>
<evidence type="ECO:0000256" key="6">
    <source>
        <dbReference type="ARBA" id="ARBA00023136"/>
    </source>
</evidence>
<feature type="transmembrane region" description="Helical" evidence="7">
    <location>
        <begin position="240"/>
        <end position="261"/>
    </location>
</feature>
<proteinExistence type="inferred from homology"/>